<protein>
    <submittedName>
        <fullName evidence="1">Uncharacterized protein</fullName>
    </submittedName>
</protein>
<proteinExistence type="predicted"/>
<accession>A0AAQ3N7S9</accession>
<dbReference type="Proteomes" id="UP001374535">
    <property type="component" value="Chromosome 7"/>
</dbReference>
<gene>
    <name evidence="1" type="ORF">V8G54_025002</name>
</gene>
<dbReference type="EMBL" id="CP144694">
    <property type="protein sequence ID" value="WVZ04196.1"/>
    <property type="molecule type" value="Genomic_DNA"/>
</dbReference>
<reference evidence="1 2" key="1">
    <citation type="journal article" date="2023" name="Life. Sci Alliance">
        <title>Evolutionary insights into 3D genome organization and epigenetic landscape of Vigna mungo.</title>
        <authorList>
            <person name="Junaid A."/>
            <person name="Singh B."/>
            <person name="Bhatia S."/>
        </authorList>
    </citation>
    <scope>NUCLEOTIDE SEQUENCE [LARGE SCALE GENOMIC DNA]</scope>
    <source>
        <strain evidence="1">Urdbean</strain>
    </source>
</reference>
<keyword evidence="2" id="KW-1185">Reference proteome</keyword>
<evidence type="ECO:0000313" key="2">
    <source>
        <dbReference type="Proteomes" id="UP001374535"/>
    </source>
</evidence>
<evidence type="ECO:0000313" key="1">
    <source>
        <dbReference type="EMBL" id="WVZ04196.1"/>
    </source>
</evidence>
<name>A0AAQ3N7S9_VIGMU</name>
<sequence>MSVKGVSVVHVEWCINLKSLRQIWISQKQTTISNKICLVLSHSFVPFFSVIASSNNESAIKGLLHWFKSVRTFHILPRNVPSWLNHVQVHHTMFAERLGHVETQFLRVGVNTFIVI</sequence>
<organism evidence="1 2">
    <name type="scientific">Vigna mungo</name>
    <name type="common">Black gram</name>
    <name type="synonym">Phaseolus mungo</name>
    <dbReference type="NCBI Taxonomy" id="3915"/>
    <lineage>
        <taxon>Eukaryota</taxon>
        <taxon>Viridiplantae</taxon>
        <taxon>Streptophyta</taxon>
        <taxon>Embryophyta</taxon>
        <taxon>Tracheophyta</taxon>
        <taxon>Spermatophyta</taxon>
        <taxon>Magnoliopsida</taxon>
        <taxon>eudicotyledons</taxon>
        <taxon>Gunneridae</taxon>
        <taxon>Pentapetalae</taxon>
        <taxon>rosids</taxon>
        <taxon>fabids</taxon>
        <taxon>Fabales</taxon>
        <taxon>Fabaceae</taxon>
        <taxon>Papilionoideae</taxon>
        <taxon>50 kb inversion clade</taxon>
        <taxon>NPAAA clade</taxon>
        <taxon>indigoferoid/millettioid clade</taxon>
        <taxon>Phaseoleae</taxon>
        <taxon>Vigna</taxon>
    </lineage>
</organism>
<dbReference type="AlphaFoldDB" id="A0AAQ3N7S9"/>